<keyword evidence="4" id="KW-1185">Reference proteome</keyword>
<sequence>MNDLEDLIFFGSNEDNQVEFNEEDEIEFNEEDEIESSDEDGEAESNNEDKTKSNKENEEPFETKTCEILGRIYNTKKDILNVLQEIARLSGFAVTVKSSGHRHFHIQCKRGGQPRNTSNLTVDARKRKRMSKRCGCPYLVKAVPRDSKWKIAEVVNKHNHSKAKDARVFHEHRQLTREAKRTAVQMLKAGAKPSTIYEAIRDENGEPTATRRDILNLSSRIYISEENSSMEALIIGMEKRGYTVRRETQKDGRIKHLFFCHENSVKAARRFPKVILADATYKTNVYKLPFVNFVGISNLGVDRLQTFGIAGAWISDESEKSYSWVVEQLATIIFSNTFSNVFVTDNDAALIGALKKNFSSI</sequence>
<dbReference type="InterPro" id="IPR018289">
    <property type="entry name" value="MULE_transposase_dom"/>
</dbReference>
<dbReference type="PANTHER" id="PTHR47718">
    <property type="entry name" value="OS01G0519700 PROTEIN"/>
    <property type="match status" value="1"/>
</dbReference>
<dbReference type="Pfam" id="PF10551">
    <property type="entry name" value="MULE"/>
    <property type="match status" value="1"/>
</dbReference>
<feature type="compositionally biased region" description="Acidic residues" evidence="1">
    <location>
        <begin position="16"/>
        <end position="46"/>
    </location>
</feature>
<feature type="compositionally biased region" description="Basic and acidic residues" evidence="1">
    <location>
        <begin position="47"/>
        <end position="60"/>
    </location>
</feature>
<protein>
    <submittedName>
        <fullName evidence="3">20609_t:CDS:1</fullName>
    </submittedName>
</protein>
<dbReference type="Proteomes" id="UP000789901">
    <property type="component" value="Unassembled WGS sequence"/>
</dbReference>
<dbReference type="Pfam" id="PF08731">
    <property type="entry name" value="AFT"/>
    <property type="match status" value="1"/>
</dbReference>
<feature type="region of interest" description="Disordered" evidence="1">
    <location>
        <begin position="1"/>
        <end position="60"/>
    </location>
</feature>
<dbReference type="PANTHER" id="PTHR47718:SF3">
    <property type="entry name" value="PROTEIN FAR1-RELATED SEQUENCE 5-LIKE"/>
    <property type="match status" value="1"/>
</dbReference>
<evidence type="ECO:0000256" key="1">
    <source>
        <dbReference type="SAM" id="MobiDB-lite"/>
    </source>
</evidence>
<accession>A0ABN7WGY8</accession>
<comment type="caution">
    <text evidence="3">The sequence shown here is derived from an EMBL/GenBank/DDBJ whole genome shotgun (WGS) entry which is preliminary data.</text>
</comment>
<evidence type="ECO:0000313" key="4">
    <source>
        <dbReference type="Proteomes" id="UP000789901"/>
    </source>
</evidence>
<feature type="domain" description="MULE transposase" evidence="2">
    <location>
        <begin position="274"/>
        <end position="359"/>
    </location>
</feature>
<dbReference type="InterPro" id="IPR014842">
    <property type="entry name" value="AFT"/>
</dbReference>
<proteinExistence type="predicted"/>
<reference evidence="3 4" key="1">
    <citation type="submission" date="2021-06" db="EMBL/GenBank/DDBJ databases">
        <authorList>
            <person name="Kallberg Y."/>
            <person name="Tangrot J."/>
            <person name="Rosling A."/>
        </authorList>
    </citation>
    <scope>NUCLEOTIDE SEQUENCE [LARGE SCALE GENOMIC DNA]</scope>
    <source>
        <strain evidence="3 4">120-4 pot B 10/14</strain>
    </source>
</reference>
<evidence type="ECO:0000313" key="3">
    <source>
        <dbReference type="EMBL" id="CAG8830882.1"/>
    </source>
</evidence>
<evidence type="ECO:0000259" key="2">
    <source>
        <dbReference type="Pfam" id="PF10551"/>
    </source>
</evidence>
<dbReference type="EMBL" id="CAJVQB010043033">
    <property type="protein sequence ID" value="CAG8830882.1"/>
    <property type="molecule type" value="Genomic_DNA"/>
</dbReference>
<gene>
    <name evidence="3" type="ORF">GMARGA_LOCUS30480</name>
</gene>
<name>A0ABN7WGY8_GIGMA</name>
<organism evidence="3 4">
    <name type="scientific">Gigaspora margarita</name>
    <dbReference type="NCBI Taxonomy" id="4874"/>
    <lineage>
        <taxon>Eukaryota</taxon>
        <taxon>Fungi</taxon>
        <taxon>Fungi incertae sedis</taxon>
        <taxon>Mucoromycota</taxon>
        <taxon>Glomeromycotina</taxon>
        <taxon>Glomeromycetes</taxon>
        <taxon>Diversisporales</taxon>
        <taxon>Gigasporaceae</taxon>
        <taxon>Gigaspora</taxon>
    </lineage>
</organism>